<evidence type="ECO:0000313" key="1">
    <source>
        <dbReference type="EMBL" id="KAJ7739229.1"/>
    </source>
</evidence>
<dbReference type="Proteomes" id="UP001215280">
    <property type="component" value="Unassembled WGS sequence"/>
</dbReference>
<dbReference type="InterPro" id="IPR036291">
    <property type="entry name" value="NAD(P)-bd_dom_sf"/>
</dbReference>
<protein>
    <submittedName>
        <fullName evidence="1">Uncharacterized protein</fullName>
    </submittedName>
</protein>
<reference evidence="1" key="1">
    <citation type="submission" date="2023-03" db="EMBL/GenBank/DDBJ databases">
        <title>Massive genome expansion in bonnet fungi (Mycena s.s.) driven by repeated elements and novel gene families across ecological guilds.</title>
        <authorList>
            <consortium name="Lawrence Berkeley National Laboratory"/>
            <person name="Harder C.B."/>
            <person name="Miyauchi S."/>
            <person name="Viragh M."/>
            <person name="Kuo A."/>
            <person name="Thoen E."/>
            <person name="Andreopoulos B."/>
            <person name="Lu D."/>
            <person name="Skrede I."/>
            <person name="Drula E."/>
            <person name="Henrissat B."/>
            <person name="Morin E."/>
            <person name="Kohler A."/>
            <person name="Barry K."/>
            <person name="LaButti K."/>
            <person name="Morin E."/>
            <person name="Salamov A."/>
            <person name="Lipzen A."/>
            <person name="Mereny Z."/>
            <person name="Hegedus B."/>
            <person name="Baldrian P."/>
            <person name="Stursova M."/>
            <person name="Weitz H."/>
            <person name="Taylor A."/>
            <person name="Grigoriev I.V."/>
            <person name="Nagy L.G."/>
            <person name="Martin F."/>
            <person name="Kauserud H."/>
        </authorList>
    </citation>
    <scope>NUCLEOTIDE SEQUENCE</scope>
    <source>
        <strain evidence="1">CBHHK188m</strain>
    </source>
</reference>
<dbReference type="EMBL" id="JARJLG010000133">
    <property type="protein sequence ID" value="KAJ7739229.1"/>
    <property type="molecule type" value="Genomic_DNA"/>
</dbReference>
<sequence length="165" mass="17953">QWCESYIVNHLSQHYLVHLLREKSVKSQARILFVLSGAVRIVDTSTLETSLMAGSGADSMKTYPDTKFAQLLAAHWCRCQLARQCTILAFAPGRIPGTGLGRGSGVTIPKDIPDAKSIPEGAASILTGSTCDDFPEDPEHIFLTSRGRWESKDVYAKTLDQTSGA</sequence>
<dbReference type="AlphaFoldDB" id="A0AAD7MZQ8"/>
<feature type="non-terminal residue" evidence="1">
    <location>
        <position position="165"/>
    </location>
</feature>
<gene>
    <name evidence="1" type="ORF">DFH07DRAFT_983707</name>
</gene>
<accession>A0AAD7MZQ8</accession>
<dbReference type="SUPFAM" id="SSF51735">
    <property type="entry name" value="NAD(P)-binding Rossmann-fold domains"/>
    <property type="match status" value="1"/>
</dbReference>
<comment type="caution">
    <text evidence="1">The sequence shown here is derived from an EMBL/GenBank/DDBJ whole genome shotgun (WGS) entry which is preliminary data.</text>
</comment>
<proteinExistence type="predicted"/>
<evidence type="ECO:0000313" key="2">
    <source>
        <dbReference type="Proteomes" id="UP001215280"/>
    </source>
</evidence>
<organism evidence="1 2">
    <name type="scientific">Mycena maculata</name>
    <dbReference type="NCBI Taxonomy" id="230809"/>
    <lineage>
        <taxon>Eukaryota</taxon>
        <taxon>Fungi</taxon>
        <taxon>Dikarya</taxon>
        <taxon>Basidiomycota</taxon>
        <taxon>Agaricomycotina</taxon>
        <taxon>Agaricomycetes</taxon>
        <taxon>Agaricomycetidae</taxon>
        <taxon>Agaricales</taxon>
        <taxon>Marasmiineae</taxon>
        <taxon>Mycenaceae</taxon>
        <taxon>Mycena</taxon>
    </lineage>
</organism>
<name>A0AAD7MZQ8_9AGAR</name>
<keyword evidence="2" id="KW-1185">Reference proteome</keyword>